<evidence type="ECO:0000313" key="2">
    <source>
        <dbReference type="EMBL" id="QXI55936.1"/>
    </source>
</evidence>
<dbReference type="EMBL" id="CP077080">
    <property type="protein sequence ID" value="QXI55936.1"/>
    <property type="molecule type" value="Genomic_DNA"/>
</dbReference>
<feature type="signal peptide" evidence="1">
    <location>
        <begin position="1"/>
        <end position="19"/>
    </location>
</feature>
<organism evidence="2 3">
    <name type="scientific">Pseudomonas canavaninivorans</name>
    <dbReference type="NCBI Taxonomy" id="2842348"/>
    <lineage>
        <taxon>Bacteria</taxon>
        <taxon>Pseudomonadati</taxon>
        <taxon>Pseudomonadota</taxon>
        <taxon>Gammaproteobacteria</taxon>
        <taxon>Pseudomonadales</taxon>
        <taxon>Pseudomonadaceae</taxon>
        <taxon>Pseudomonas</taxon>
    </lineage>
</organism>
<reference evidence="2 3" key="1">
    <citation type="journal article" date="2021" name="Microorganisms">
        <title>The Ever-Expanding Pseudomonas Genus: Description of 43 New Species and Partition of the Pseudomonas putida Group.</title>
        <authorList>
            <person name="Girard L."/>
            <person name="Lood C."/>
            <person name="Hofte M."/>
            <person name="Vandamme P."/>
            <person name="Rokni-Zadeh H."/>
            <person name="van Noort V."/>
            <person name="Lavigne R."/>
            <person name="De Mot R."/>
        </authorList>
    </citation>
    <scope>NUCLEOTIDE SEQUENCE [LARGE SCALE GENOMIC DNA]</scope>
    <source>
        <strain evidence="2 3">SWRI17</strain>
    </source>
</reference>
<evidence type="ECO:0000313" key="3">
    <source>
        <dbReference type="Proteomes" id="UP000824066"/>
    </source>
</evidence>
<accession>A0ABX8QL97</accession>
<proteinExistence type="predicted"/>
<sequence length="172" mass="18920">MKYAVFYLFGVSLALGASANATSFGRKANADIATIDNKPAICLPNKESPVFRLGWVSLSEGGVRNPASWGIALREGAQPTVLHPGDCVVFGTVPDGYESDDLKVKARPLKFEINRVYIFRLSDAYRPRDTYAVIFSIGRAADGTLEYLQYDRTIEYGELVPRRHASQGANDK</sequence>
<feature type="chain" id="PRO_5047152808" evidence="1">
    <location>
        <begin position="20"/>
        <end position="172"/>
    </location>
</feature>
<name>A0ABX8QL97_PSECO</name>
<dbReference type="RefSeq" id="WP_217861891.1">
    <property type="nucleotide sequence ID" value="NZ_CP077080.1"/>
</dbReference>
<keyword evidence="1" id="KW-0732">Signal</keyword>
<dbReference type="Proteomes" id="UP000824066">
    <property type="component" value="Chromosome"/>
</dbReference>
<keyword evidence="3" id="KW-1185">Reference proteome</keyword>
<evidence type="ECO:0000256" key="1">
    <source>
        <dbReference type="SAM" id="SignalP"/>
    </source>
</evidence>
<gene>
    <name evidence="2" type="ORF">KSS97_13700</name>
</gene>
<protein>
    <submittedName>
        <fullName evidence="2">Uncharacterized protein</fullName>
    </submittedName>
</protein>